<feature type="binding site" evidence="17">
    <location>
        <position position="260"/>
    </location>
    <ligand>
        <name>thiamine diphosphate</name>
        <dbReference type="ChEBI" id="CHEBI:58937"/>
    </ligand>
</feature>
<dbReference type="GO" id="GO:0006098">
    <property type="term" value="P:pentose-phosphate shunt"/>
    <property type="evidence" value="ECO:0007669"/>
    <property type="project" value="TreeGrafter"/>
</dbReference>
<feature type="binding site" evidence="17">
    <location>
        <position position="157"/>
    </location>
    <ligand>
        <name>thiamine diphosphate</name>
        <dbReference type="ChEBI" id="CHEBI:58937"/>
    </ligand>
</feature>
<evidence type="ECO:0000256" key="2">
    <source>
        <dbReference type="ARBA" id="ARBA00001936"/>
    </source>
</evidence>
<dbReference type="InterPro" id="IPR055152">
    <property type="entry name" value="Transketolase-like_C_2"/>
</dbReference>
<dbReference type="AlphaFoldDB" id="A0A9D1QPQ2"/>
<dbReference type="Pfam" id="PF22613">
    <property type="entry name" value="Transketolase_C_1"/>
    <property type="match status" value="1"/>
</dbReference>
<dbReference type="PANTHER" id="PTHR43522">
    <property type="entry name" value="TRANSKETOLASE"/>
    <property type="match status" value="1"/>
</dbReference>
<evidence type="ECO:0000256" key="17">
    <source>
        <dbReference type="PIRSR" id="PIRSR605478-3"/>
    </source>
</evidence>
<dbReference type="InterPro" id="IPR005474">
    <property type="entry name" value="Transketolase_N"/>
</dbReference>
<dbReference type="FunFam" id="3.40.50.920:FF:000003">
    <property type="entry name" value="Transketolase"/>
    <property type="match status" value="1"/>
</dbReference>
<dbReference type="SUPFAM" id="SSF52518">
    <property type="entry name" value="Thiamin diphosphate-binding fold (THDP-binding)"/>
    <property type="match status" value="2"/>
</dbReference>
<dbReference type="PROSITE" id="PS00802">
    <property type="entry name" value="TRANSKETOLASE_2"/>
    <property type="match status" value="1"/>
</dbReference>
<evidence type="ECO:0000256" key="18">
    <source>
        <dbReference type="PIRSR" id="PIRSR605478-4"/>
    </source>
</evidence>
<feature type="binding site" evidence="16">
    <location>
        <position position="452"/>
    </location>
    <ligand>
        <name>substrate</name>
    </ligand>
</feature>
<feature type="binding site" evidence="16">
    <location>
        <position position="260"/>
    </location>
    <ligand>
        <name>substrate</name>
    </ligand>
</feature>
<evidence type="ECO:0000256" key="4">
    <source>
        <dbReference type="ARBA" id="ARBA00002931"/>
    </source>
</evidence>
<evidence type="ECO:0000313" key="22">
    <source>
        <dbReference type="Proteomes" id="UP000886878"/>
    </source>
</evidence>
<comment type="cofactor">
    <cofactor evidence="18">
        <name>Mg(2+)</name>
        <dbReference type="ChEBI" id="CHEBI:18420"/>
    </cofactor>
    <text evidence="18">Binds 1 Mg(2+) ion per subunit. Can also utilize other divalent metal cations, such as Ca(2+), Mn(2+) and Co(2+).</text>
</comment>
<dbReference type="GO" id="GO:0004802">
    <property type="term" value="F:transketolase activity"/>
    <property type="evidence" value="ECO:0007669"/>
    <property type="project" value="UniProtKB-UniRule"/>
</dbReference>
<feature type="binding site" evidence="16">
    <location>
        <position position="375"/>
    </location>
    <ligand>
        <name>substrate</name>
    </ligand>
</feature>
<evidence type="ECO:0000256" key="16">
    <source>
        <dbReference type="PIRSR" id="PIRSR605478-2"/>
    </source>
</evidence>
<feature type="binding site" evidence="16">
    <location>
        <position position="464"/>
    </location>
    <ligand>
        <name>substrate</name>
    </ligand>
</feature>
<comment type="caution">
    <text evidence="21">The sequence shown here is derived from an EMBL/GenBank/DDBJ whole genome shotgun (WGS) entry which is preliminary data.</text>
</comment>
<sequence>MDKMDQAGVDSLRFMSIDMIEKAMSGHPGITIDAAPMAYVLWEKFLNFNPNDPQWLNRDRFVLSAGHGSALLYSLLHFNKYDVSLDDIKNFRQLNSKTPGHPEYGHTAGVDATTGPLGQGLGMAVGMAMAEAHLAAQYNKPDYPLFDHYTYALVGDGDLMEGISQEAINIAGDKGLRKLIVLYDSNDISLDGPLSLSTDEREKTRFEAAGWDYLKVADGNNLDDISKAIAMAKTTDKPTLIEIKTIIGYNTPDAGTNKVHGSALGETNVAATRKAYHWDYRPFEYPAGVADRFGQYVAAKKDAYDQWKQLFGKYAAAYPTEYQQLTTAELDTSAVHDDYENGSSVATRVVGADVLQSLAAKNPQLWGGSADLFSSNKTNLKDDGIFAKGNYAGRNVYFGVREFGMAAAVNGINLHGGSRAYGSTFMVFSDYLKAAIRLAALQHLPSIFIFSHDSLAVGEDGPTHEPIEQLAMFRTIPNVQVFRPADAHETVAAWKVIAKTTDRPSILIESRQKLPVLPETANAAVDRGAYIVSAAKTATPDGILLATGSEVQLALAAKKQLEETGNYDLQVVSVPSMELFDRQPADYRHKVLPTNVRKRLAIEMGSTGLWYKYVGLDGKVIGVDTFGKSGKGPEVIKDFGFTVDHVVETFNQLWQDK</sequence>
<feature type="binding site" evidence="16">
    <location>
        <position position="511"/>
    </location>
    <ligand>
        <name>substrate</name>
    </ligand>
</feature>
<dbReference type="EMBL" id="DXGK01000077">
    <property type="protein sequence ID" value="HIW70494.1"/>
    <property type="molecule type" value="Genomic_DNA"/>
</dbReference>
<dbReference type="EC" id="2.2.1.1" evidence="7 14"/>
<dbReference type="Gene3D" id="3.40.50.970">
    <property type="match status" value="2"/>
</dbReference>
<dbReference type="InterPro" id="IPR033247">
    <property type="entry name" value="Transketolase_fam"/>
</dbReference>
<evidence type="ECO:0000256" key="9">
    <source>
        <dbReference type="ARBA" id="ARBA00022723"/>
    </source>
</evidence>
<evidence type="ECO:0000256" key="12">
    <source>
        <dbReference type="ARBA" id="ARBA00023052"/>
    </source>
</evidence>
<feature type="binding site" evidence="16">
    <location>
        <position position="27"/>
    </location>
    <ligand>
        <name>substrate</name>
    </ligand>
</feature>
<evidence type="ECO:0000256" key="13">
    <source>
        <dbReference type="ARBA" id="ARBA00049473"/>
    </source>
</evidence>
<dbReference type="CDD" id="cd07033">
    <property type="entry name" value="TPP_PYR_DXS_TK_like"/>
    <property type="match status" value="1"/>
</dbReference>
<feature type="binding site" evidence="17">
    <location>
        <position position="186"/>
    </location>
    <ligand>
        <name>thiamine diphosphate</name>
        <dbReference type="ChEBI" id="CHEBI:58937"/>
    </ligand>
</feature>
<evidence type="ECO:0000256" key="1">
    <source>
        <dbReference type="ARBA" id="ARBA00001913"/>
    </source>
</evidence>
<comment type="cofactor">
    <cofactor evidence="3">
        <name>Co(2+)</name>
        <dbReference type="ChEBI" id="CHEBI:48828"/>
    </cofactor>
</comment>
<dbReference type="NCBIfam" id="TIGR00232">
    <property type="entry name" value="tktlase_bact"/>
    <property type="match status" value="1"/>
</dbReference>
<comment type="subunit">
    <text evidence="6">Homodimer.</text>
</comment>
<feature type="binding site" evidence="18">
    <location>
        <position position="188"/>
    </location>
    <ligand>
        <name>Mg(2+)</name>
        <dbReference type="ChEBI" id="CHEBI:18420"/>
    </ligand>
</feature>
<organism evidence="21 22">
    <name type="scientific">Candidatus Limosilactobacillus merdipullorum</name>
    <dbReference type="NCBI Taxonomy" id="2838653"/>
    <lineage>
        <taxon>Bacteria</taxon>
        <taxon>Bacillati</taxon>
        <taxon>Bacillota</taxon>
        <taxon>Bacilli</taxon>
        <taxon>Lactobacillales</taxon>
        <taxon>Lactobacillaceae</taxon>
        <taxon>Limosilactobacillus</taxon>
    </lineage>
</organism>
<protein>
    <recommendedName>
        <fullName evidence="7 14">Transketolase</fullName>
        <ecNumber evidence="7 14">2.2.1.1</ecNumber>
    </recommendedName>
</protein>
<comment type="cofactor">
    <cofactor evidence="17">
        <name>thiamine diphosphate</name>
        <dbReference type="ChEBI" id="CHEBI:58937"/>
    </cofactor>
    <text evidence="17">Binds 1 thiamine pyrophosphate per subunit. During the reaction, the substrate forms a covalent intermediate with the cofactor.</text>
</comment>
<feature type="binding site" evidence="16">
    <location>
        <position position="348"/>
    </location>
    <ligand>
        <name>substrate</name>
    </ligand>
</feature>
<dbReference type="SMART" id="SM00861">
    <property type="entry name" value="Transket_pyr"/>
    <property type="match status" value="1"/>
</dbReference>
<comment type="similarity">
    <text evidence="5">Belongs to the transketolase family.</text>
</comment>
<dbReference type="GO" id="GO:0005829">
    <property type="term" value="C:cytosol"/>
    <property type="evidence" value="ECO:0007669"/>
    <property type="project" value="TreeGrafter"/>
</dbReference>
<name>A0A9D1QPQ2_9LACO</name>
<evidence type="ECO:0000313" key="21">
    <source>
        <dbReference type="EMBL" id="HIW70494.1"/>
    </source>
</evidence>
<gene>
    <name evidence="21" type="primary">tkt</name>
    <name evidence="21" type="ORF">H9876_03840</name>
</gene>
<reference evidence="21" key="2">
    <citation type="submission" date="2021-04" db="EMBL/GenBank/DDBJ databases">
        <authorList>
            <person name="Gilroy R."/>
        </authorList>
    </citation>
    <scope>NUCLEOTIDE SEQUENCE</scope>
    <source>
        <strain evidence="21">ChiHejej3B27-2180</strain>
    </source>
</reference>
<feature type="active site" description="Proton donor" evidence="15">
    <location>
        <position position="402"/>
    </location>
</feature>
<dbReference type="FunFam" id="3.40.50.970:FF:000045">
    <property type="entry name" value="Transketolase"/>
    <property type="match status" value="1"/>
</dbReference>
<accession>A0A9D1QPQ2</accession>
<comment type="cofactor">
    <cofactor evidence="2">
        <name>Mn(2+)</name>
        <dbReference type="ChEBI" id="CHEBI:29035"/>
    </cofactor>
</comment>
<evidence type="ECO:0000256" key="8">
    <source>
        <dbReference type="ARBA" id="ARBA00022679"/>
    </source>
</evidence>
<reference evidence="21" key="1">
    <citation type="journal article" date="2021" name="PeerJ">
        <title>Extensive microbial diversity within the chicken gut microbiome revealed by metagenomics and culture.</title>
        <authorList>
            <person name="Gilroy R."/>
            <person name="Ravi A."/>
            <person name="Getino M."/>
            <person name="Pursley I."/>
            <person name="Horton D.L."/>
            <person name="Alikhan N.F."/>
            <person name="Baker D."/>
            <person name="Gharbi K."/>
            <person name="Hall N."/>
            <person name="Watson M."/>
            <person name="Adriaenssens E.M."/>
            <person name="Foster-Nyarko E."/>
            <person name="Jarju S."/>
            <person name="Secka A."/>
            <person name="Antonio M."/>
            <person name="Oren A."/>
            <person name="Chaudhuri R.R."/>
            <person name="La Ragione R."/>
            <person name="Hildebrand F."/>
            <person name="Pallen M.J."/>
        </authorList>
    </citation>
    <scope>NUCLEOTIDE SEQUENCE</scope>
    <source>
        <strain evidence="21">ChiHejej3B27-2180</strain>
    </source>
</reference>
<keyword evidence="12 17" id="KW-0786">Thiamine pyrophosphate</keyword>
<evidence type="ECO:0000256" key="14">
    <source>
        <dbReference type="NCBIfam" id="TIGR00232"/>
    </source>
</evidence>
<feature type="binding site" evidence="17">
    <location>
        <begin position="115"/>
        <end position="117"/>
    </location>
    <ligand>
        <name>thiamine diphosphate</name>
        <dbReference type="ChEBI" id="CHEBI:58937"/>
    </ligand>
</feature>
<proteinExistence type="inferred from homology"/>
<evidence type="ECO:0000256" key="3">
    <source>
        <dbReference type="ARBA" id="ARBA00001941"/>
    </source>
</evidence>
<dbReference type="InterPro" id="IPR005478">
    <property type="entry name" value="Transketolase_bac-like"/>
</dbReference>
<keyword evidence="11 18" id="KW-0460">Magnesium</keyword>
<evidence type="ECO:0000256" key="11">
    <source>
        <dbReference type="ARBA" id="ARBA00022842"/>
    </source>
</evidence>
<evidence type="ECO:0000256" key="5">
    <source>
        <dbReference type="ARBA" id="ARBA00007131"/>
    </source>
</evidence>
<dbReference type="GO" id="GO:0046872">
    <property type="term" value="F:metal ion binding"/>
    <property type="evidence" value="ECO:0007669"/>
    <property type="project" value="UniProtKB-KW"/>
</dbReference>
<comment type="catalytic activity">
    <reaction evidence="13">
        <text>D-sedoheptulose 7-phosphate + D-glyceraldehyde 3-phosphate = aldehydo-D-ribose 5-phosphate + D-xylulose 5-phosphate</text>
        <dbReference type="Rhea" id="RHEA:10508"/>
        <dbReference type="ChEBI" id="CHEBI:57483"/>
        <dbReference type="ChEBI" id="CHEBI:57737"/>
        <dbReference type="ChEBI" id="CHEBI:58273"/>
        <dbReference type="ChEBI" id="CHEBI:59776"/>
        <dbReference type="EC" id="2.2.1.1"/>
    </reaction>
</comment>
<evidence type="ECO:0000256" key="19">
    <source>
        <dbReference type="PIRSR" id="PIRSR605478-5"/>
    </source>
</evidence>
<comment type="function">
    <text evidence="4">Catalyzes the transfer of a two-carbon ketol group from a ketose donor to an aldose acceptor, via a covalent intermediate with the cofactor thiamine pyrophosphate.</text>
</comment>
<evidence type="ECO:0000256" key="7">
    <source>
        <dbReference type="ARBA" id="ARBA00013152"/>
    </source>
</evidence>
<feature type="site" description="Important for catalytic activity" evidence="19">
    <location>
        <position position="260"/>
    </location>
</feature>
<evidence type="ECO:0000256" key="15">
    <source>
        <dbReference type="PIRSR" id="PIRSR605478-1"/>
    </source>
</evidence>
<dbReference type="Pfam" id="PF00456">
    <property type="entry name" value="Transketolase_N"/>
    <property type="match status" value="1"/>
</dbReference>
<feature type="binding site" evidence="18">
    <location>
        <position position="156"/>
    </location>
    <ligand>
        <name>Mg(2+)</name>
        <dbReference type="ChEBI" id="CHEBI:18420"/>
    </ligand>
</feature>
<dbReference type="Gene3D" id="3.40.50.920">
    <property type="match status" value="1"/>
</dbReference>
<feature type="binding site" evidence="16">
    <location>
        <position position="460"/>
    </location>
    <ligand>
        <name>substrate</name>
    </ligand>
</feature>
<dbReference type="Pfam" id="PF02779">
    <property type="entry name" value="Transket_pyr"/>
    <property type="match status" value="1"/>
</dbReference>
<dbReference type="InterPro" id="IPR009014">
    <property type="entry name" value="Transketo_C/PFOR_II"/>
</dbReference>
<feature type="binding site" evidence="17">
    <location>
        <position position="67"/>
    </location>
    <ligand>
        <name>thiamine diphosphate</name>
        <dbReference type="ChEBI" id="CHEBI:58937"/>
    </ligand>
</feature>
<evidence type="ECO:0000256" key="10">
    <source>
        <dbReference type="ARBA" id="ARBA00022837"/>
    </source>
</evidence>
<dbReference type="PANTHER" id="PTHR43522:SF2">
    <property type="entry name" value="TRANSKETOLASE 1-RELATED"/>
    <property type="match status" value="1"/>
</dbReference>
<dbReference type="Proteomes" id="UP000886878">
    <property type="component" value="Unassembled WGS sequence"/>
</dbReference>
<dbReference type="InterPro" id="IPR005475">
    <property type="entry name" value="Transketolase-like_Pyr-bd"/>
</dbReference>
<dbReference type="InterPro" id="IPR020826">
    <property type="entry name" value="Transketolase_BS"/>
</dbReference>
<keyword evidence="8 21" id="KW-0808">Transferase</keyword>
<dbReference type="InterPro" id="IPR029061">
    <property type="entry name" value="THDP-binding"/>
</dbReference>
<feature type="binding site" evidence="18">
    <location>
        <position position="186"/>
    </location>
    <ligand>
        <name>Mg(2+)</name>
        <dbReference type="ChEBI" id="CHEBI:18420"/>
    </ligand>
</feature>
<evidence type="ECO:0000256" key="6">
    <source>
        <dbReference type="ARBA" id="ARBA00011738"/>
    </source>
</evidence>
<keyword evidence="9 18" id="KW-0479">Metal-binding</keyword>
<dbReference type="FunFam" id="3.40.50.970:FF:000004">
    <property type="entry name" value="Transketolase"/>
    <property type="match status" value="1"/>
</dbReference>
<keyword evidence="10" id="KW-0106">Calcium</keyword>
<evidence type="ECO:0000259" key="20">
    <source>
        <dbReference type="SMART" id="SM00861"/>
    </source>
</evidence>
<feature type="domain" description="Transketolase-like pyrimidine-binding" evidence="20">
    <location>
        <begin position="345"/>
        <end position="516"/>
    </location>
</feature>
<dbReference type="CDD" id="cd02012">
    <property type="entry name" value="TPP_TK"/>
    <property type="match status" value="1"/>
</dbReference>
<dbReference type="SUPFAM" id="SSF52922">
    <property type="entry name" value="TK C-terminal domain-like"/>
    <property type="match status" value="1"/>
</dbReference>
<comment type="cofactor">
    <cofactor evidence="1">
        <name>Ca(2+)</name>
        <dbReference type="ChEBI" id="CHEBI:29108"/>
    </cofactor>
</comment>
<feature type="binding site" evidence="17">
    <location>
        <position position="428"/>
    </location>
    <ligand>
        <name>thiamine diphosphate</name>
        <dbReference type="ChEBI" id="CHEBI:58937"/>
    </ligand>
</feature>
<feature type="site" description="Important for catalytic activity" evidence="19">
    <location>
        <position position="27"/>
    </location>
</feature>